<accession>A0A8S5RAK2</accession>
<organism evidence="1">
    <name type="scientific">virus sp. ct9pU4</name>
    <dbReference type="NCBI Taxonomy" id="2828248"/>
    <lineage>
        <taxon>Viruses</taxon>
    </lineage>
</organism>
<name>A0A8S5RAK2_9VIRU</name>
<sequence length="49" mass="5714">MLQKVYRLLLFHSDLFTLAELPNTKRLLYIAIRCNIKTSSLTTGMSQRN</sequence>
<reference evidence="1" key="1">
    <citation type="journal article" date="2021" name="Proc. Natl. Acad. Sci. U.S.A.">
        <title>A Catalog of Tens of Thousands of Viruses from Human Metagenomes Reveals Hidden Associations with Chronic Diseases.</title>
        <authorList>
            <person name="Tisza M.J."/>
            <person name="Buck C.B."/>
        </authorList>
    </citation>
    <scope>NUCLEOTIDE SEQUENCE</scope>
    <source>
        <strain evidence="1">Ct9pU4</strain>
    </source>
</reference>
<evidence type="ECO:0000313" key="1">
    <source>
        <dbReference type="EMBL" id="DAE28454.1"/>
    </source>
</evidence>
<dbReference type="EMBL" id="BK059087">
    <property type="protein sequence ID" value="DAE28454.1"/>
    <property type="molecule type" value="Genomic_DNA"/>
</dbReference>
<protein>
    <submittedName>
        <fullName evidence="1">Uncharacterized protein</fullName>
    </submittedName>
</protein>
<proteinExistence type="predicted"/>